<evidence type="ECO:0000256" key="5">
    <source>
        <dbReference type="ARBA" id="ARBA00022833"/>
    </source>
</evidence>
<gene>
    <name evidence="9" type="ORF">B0A49_02221</name>
</gene>
<organism evidence="9 10">
    <name type="scientific">Cryomyces minteri</name>
    <dbReference type="NCBI Taxonomy" id="331657"/>
    <lineage>
        <taxon>Eukaryota</taxon>
        <taxon>Fungi</taxon>
        <taxon>Dikarya</taxon>
        <taxon>Ascomycota</taxon>
        <taxon>Pezizomycotina</taxon>
        <taxon>Dothideomycetes</taxon>
        <taxon>Dothideomycetes incertae sedis</taxon>
        <taxon>Cryomyces</taxon>
    </lineage>
</organism>
<dbReference type="PANTHER" id="PTHR12170">
    <property type="entry name" value="MACROPHAGE ERYTHROBLAST ATTACHER-RELATED"/>
    <property type="match status" value="1"/>
</dbReference>
<dbReference type="STRING" id="331657.A0A4U0XIV6"/>
<dbReference type="PROSITE" id="PS50896">
    <property type="entry name" value="LISH"/>
    <property type="match status" value="1"/>
</dbReference>
<dbReference type="GO" id="GO:0061630">
    <property type="term" value="F:ubiquitin protein ligase activity"/>
    <property type="evidence" value="ECO:0007669"/>
    <property type="project" value="InterPro"/>
</dbReference>
<evidence type="ECO:0000256" key="7">
    <source>
        <dbReference type="SAM" id="MobiDB-lite"/>
    </source>
</evidence>
<dbReference type="GO" id="GO:0005737">
    <property type="term" value="C:cytoplasm"/>
    <property type="evidence" value="ECO:0007669"/>
    <property type="project" value="UniProtKB-SubCell"/>
</dbReference>
<dbReference type="InterPro" id="IPR044063">
    <property type="entry name" value="ZF_RING_GID"/>
</dbReference>
<comment type="subcellular location">
    <subcellularLocation>
        <location evidence="1">Cytoplasm</location>
    </subcellularLocation>
</comment>
<dbReference type="PROSITE" id="PS51867">
    <property type="entry name" value="ZF_RING_GID"/>
    <property type="match status" value="1"/>
</dbReference>
<dbReference type="SUPFAM" id="SSF57850">
    <property type="entry name" value="RING/U-box"/>
    <property type="match status" value="1"/>
</dbReference>
<dbReference type="GO" id="GO:0008270">
    <property type="term" value="F:zinc ion binding"/>
    <property type="evidence" value="ECO:0007669"/>
    <property type="project" value="UniProtKB-KW"/>
</dbReference>
<evidence type="ECO:0000313" key="10">
    <source>
        <dbReference type="Proteomes" id="UP000308768"/>
    </source>
</evidence>
<dbReference type="AlphaFoldDB" id="A0A4U0XIV6"/>
<sequence>MEETSQAAHERLERKGNLKKSVDHVQETIDLLMKARATIAADPSVATTTLAKLQTPVKQSLGKVNGDLKEIHASLGKYSKALDKKFKDKPLPSSSNDALSSHASLINRAIAMHLLREGQLSVASTFISEANTHPPPPEAPSSPAASVTSPDHDMQDTVQNDFTNDDGTFRSEPLQKQFAQMYYILHELRNRKNLAPAILWARQHSQVLETRGSNLEFELCRLYFVCQYLGLDTSDDPVTSDPNGISGPLKAIRYAQLAFGNFATRYTREINQLLGSLCFHSNLAQSPYAHIFYNESAWDEVASSFTREFCSLLGLSADSPLYLAATAGAIALPTLLKLENIMKEKRTEWTTRQELPGTDANPPMMMPCGHVIAKETLDRLSKGGRLKCPYCPGESLARDARRVYL</sequence>
<dbReference type="SMART" id="SM00757">
    <property type="entry name" value="CRA"/>
    <property type="match status" value="1"/>
</dbReference>
<feature type="zinc finger region" description="RING-Gid-type" evidence="6">
    <location>
        <begin position="332"/>
        <end position="391"/>
    </location>
</feature>
<comment type="caution">
    <text evidence="9">The sequence shown here is derived from an EMBL/GenBank/DDBJ whole genome shotgun (WGS) entry which is preliminary data.</text>
</comment>
<proteinExistence type="predicted"/>
<dbReference type="Pfam" id="PF10607">
    <property type="entry name" value="CTLH"/>
    <property type="match status" value="1"/>
</dbReference>
<keyword evidence="2" id="KW-0963">Cytoplasm</keyword>
<reference evidence="9 10" key="1">
    <citation type="submission" date="2017-03" db="EMBL/GenBank/DDBJ databases">
        <title>Genomes of endolithic fungi from Antarctica.</title>
        <authorList>
            <person name="Coleine C."/>
            <person name="Masonjones S."/>
            <person name="Stajich J.E."/>
        </authorList>
    </citation>
    <scope>NUCLEOTIDE SEQUENCE [LARGE SCALE GENOMIC DNA]</scope>
    <source>
        <strain evidence="9 10">CCFEE 5187</strain>
    </source>
</reference>
<keyword evidence="3" id="KW-0479">Metal-binding</keyword>
<feature type="compositionally biased region" description="Polar residues" evidence="7">
    <location>
        <begin position="156"/>
        <end position="166"/>
    </location>
</feature>
<dbReference type="OrthoDB" id="1933281at2759"/>
<evidence type="ECO:0000256" key="1">
    <source>
        <dbReference type="ARBA" id="ARBA00004496"/>
    </source>
</evidence>
<dbReference type="InterPro" id="IPR006594">
    <property type="entry name" value="LisH"/>
</dbReference>
<evidence type="ECO:0000256" key="4">
    <source>
        <dbReference type="ARBA" id="ARBA00022771"/>
    </source>
</evidence>
<dbReference type="Proteomes" id="UP000308768">
    <property type="component" value="Unassembled WGS sequence"/>
</dbReference>
<dbReference type="EMBL" id="NAJN01000207">
    <property type="protein sequence ID" value="TKA77040.1"/>
    <property type="molecule type" value="Genomic_DNA"/>
</dbReference>
<evidence type="ECO:0000313" key="9">
    <source>
        <dbReference type="EMBL" id="TKA77040.1"/>
    </source>
</evidence>
<dbReference type="GO" id="GO:0043161">
    <property type="term" value="P:proteasome-mediated ubiquitin-dependent protein catabolic process"/>
    <property type="evidence" value="ECO:0007669"/>
    <property type="project" value="InterPro"/>
</dbReference>
<dbReference type="GO" id="GO:0005634">
    <property type="term" value="C:nucleus"/>
    <property type="evidence" value="ECO:0007669"/>
    <property type="project" value="TreeGrafter"/>
</dbReference>
<evidence type="ECO:0000256" key="2">
    <source>
        <dbReference type="ARBA" id="ARBA00022490"/>
    </source>
</evidence>
<name>A0A4U0XIV6_9PEZI</name>
<keyword evidence="5" id="KW-0862">Zinc</keyword>
<dbReference type="InterPro" id="IPR045098">
    <property type="entry name" value="Fyv10_fam"/>
</dbReference>
<dbReference type="PANTHER" id="PTHR12170:SF3">
    <property type="entry name" value="GH10162P"/>
    <property type="match status" value="1"/>
</dbReference>
<keyword evidence="10" id="KW-1185">Reference proteome</keyword>
<keyword evidence="4 6" id="KW-0863">Zinc-finger</keyword>
<accession>A0A4U0XIV6</accession>
<feature type="domain" description="RING-Gid-type" evidence="8">
    <location>
        <begin position="332"/>
        <end position="391"/>
    </location>
</feature>
<evidence type="ECO:0000259" key="8">
    <source>
        <dbReference type="PROSITE" id="PS51867"/>
    </source>
</evidence>
<dbReference type="InterPro" id="IPR013144">
    <property type="entry name" value="CRA_dom"/>
</dbReference>
<dbReference type="GO" id="GO:0034657">
    <property type="term" value="C:GID complex"/>
    <property type="evidence" value="ECO:0007669"/>
    <property type="project" value="TreeGrafter"/>
</dbReference>
<evidence type="ECO:0000256" key="3">
    <source>
        <dbReference type="ARBA" id="ARBA00022723"/>
    </source>
</evidence>
<feature type="region of interest" description="Disordered" evidence="7">
    <location>
        <begin position="128"/>
        <end position="169"/>
    </location>
</feature>
<dbReference type="InterPro" id="IPR024964">
    <property type="entry name" value="CTLH/CRA"/>
</dbReference>
<protein>
    <recommendedName>
        <fullName evidence="8">RING-Gid-type domain-containing protein</fullName>
    </recommendedName>
</protein>
<evidence type="ECO:0000256" key="6">
    <source>
        <dbReference type="PROSITE-ProRule" id="PRU01215"/>
    </source>
</evidence>